<organism evidence="1 2">
    <name type="scientific">Escherichia phage SRT7</name>
    <dbReference type="NCBI Taxonomy" id="2268589"/>
    <lineage>
        <taxon>Viruses</taxon>
        <taxon>Duplodnaviria</taxon>
        <taxon>Heunggongvirae</taxon>
        <taxon>Uroviricota</taxon>
        <taxon>Caudoviricetes</taxon>
        <taxon>Autographivirales</taxon>
        <taxon>Autotranscriptaviridae</taxon>
        <taxon>Studiervirinae</taxon>
        <taxon>Foetvirus</taxon>
        <taxon>Foetvirus P1723</taxon>
        <taxon>Foetvirus SRT7</taxon>
    </lineage>
</organism>
<dbReference type="Pfam" id="PF17574">
    <property type="entry name" value="TA_inhibitor"/>
    <property type="match status" value="1"/>
</dbReference>
<dbReference type="InterPro" id="IPR035151">
    <property type="entry name" value="TA_inhibitor"/>
</dbReference>
<dbReference type="Proteomes" id="UP000252591">
    <property type="component" value="Segment"/>
</dbReference>
<accession>A0A2Z5H3G1</accession>
<dbReference type="RefSeq" id="YP_009804620.1">
    <property type="nucleotide sequence ID" value="NC_048002.1"/>
</dbReference>
<evidence type="ECO:0000313" key="2">
    <source>
        <dbReference type="Proteomes" id="UP000252591"/>
    </source>
</evidence>
<dbReference type="EMBL" id="MH370477">
    <property type="protein sequence ID" value="AXC34590.1"/>
    <property type="molecule type" value="Genomic_DNA"/>
</dbReference>
<reference evidence="1" key="1">
    <citation type="submission" date="2018-05" db="EMBL/GenBank/DDBJ databases">
        <title>Genome sequence of Escherichia coli phage SRT7.</title>
        <authorList>
            <person name="Fan X."/>
            <person name="Zhao K."/>
            <person name="Song S."/>
            <person name="Zhao Z."/>
        </authorList>
    </citation>
    <scope>NUCLEOTIDE SEQUENCE [LARGE SCALE GENOMIC DNA]</scope>
</reference>
<proteinExistence type="predicted"/>
<sequence length="92" mass="10640">MSKSSQTLHLSDTVDHFNRRIHVNVRNGKVTMVYRWKDRTSPKMHTQRTTLDDTQAARLLGLLTKQVQKAIPERDEARTKAFAKAYLDELSS</sequence>
<evidence type="ECO:0000313" key="1">
    <source>
        <dbReference type="EMBL" id="AXC34590.1"/>
    </source>
</evidence>
<protein>
    <submittedName>
        <fullName evidence="1">Uncharacterized protein</fullName>
    </submittedName>
</protein>
<name>A0A2Z5H3G1_9CAUD</name>
<dbReference type="GeneID" id="54995214"/>
<keyword evidence="2" id="KW-1185">Reference proteome</keyword>
<dbReference type="KEGG" id="vg:54995214"/>